<evidence type="ECO:0000313" key="2">
    <source>
        <dbReference type="EMBL" id="TSJ65636.1"/>
    </source>
</evidence>
<dbReference type="AlphaFoldDB" id="A0A556PML7"/>
<dbReference type="InterPro" id="IPR001296">
    <property type="entry name" value="Glyco_trans_1"/>
</dbReference>
<dbReference type="EMBL" id="VMHE01000008">
    <property type="protein sequence ID" value="TSJ65636.1"/>
    <property type="molecule type" value="Genomic_DNA"/>
</dbReference>
<dbReference type="Proteomes" id="UP000316425">
    <property type="component" value="Unassembled WGS sequence"/>
</dbReference>
<feature type="domain" description="Glycosyl transferase family 1" evidence="1">
    <location>
        <begin position="197"/>
        <end position="344"/>
    </location>
</feature>
<evidence type="ECO:0000313" key="3">
    <source>
        <dbReference type="Proteomes" id="UP000316425"/>
    </source>
</evidence>
<accession>A0A556PML7</accession>
<dbReference type="PANTHER" id="PTHR45947:SF3">
    <property type="entry name" value="SULFOQUINOVOSYL TRANSFERASE SQD2"/>
    <property type="match status" value="1"/>
</dbReference>
<dbReference type="PANTHER" id="PTHR45947">
    <property type="entry name" value="SULFOQUINOVOSYL TRANSFERASE SQD2"/>
    <property type="match status" value="1"/>
</dbReference>
<dbReference type="InterPro" id="IPR050194">
    <property type="entry name" value="Glycosyltransferase_grp1"/>
</dbReference>
<dbReference type="Gene3D" id="3.40.50.2000">
    <property type="entry name" value="Glycogen Phosphorylase B"/>
    <property type="match status" value="2"/>
</dbReference>
<proteinExistence type="predicted"/>
<dbReference type="CDD" id="cd03801">
    <property type="entry name" value="GT4_PimA-like"/>
    <property type="match status" value="1"/>
</dbReference>
<organism evidence="2 3">
    <name type="scientific">Allobacillus salarius</name>
    <dbReference type="NCBI Taxonomy" id="1955272"/>
    <lineage>
        <taxon>Bacteria</taxon>
        <taxon>Bacillati</taxon>
        <taxon>Bacillota</taxon>
        <taxon>Bacilli</taxon>
        <taxon>Bacillales</taxon>
        <taxon>Bacillaceae</taxon>
        <taxon>Allobacillus</taxon>
    </lineage>
</organism>
<keyword evidence="2" id="KW-0808">Transferase</keyword>
<dbReference type="OrthoDB" id="9806653at2"/>
<dbReference type="GO" id="GO:0016757">
    <property type="term" value="F:glycosyltransferase activity"/>
    <property type="evidence" value="ECO:0007669"/>
    <property type="project" value="InterPro"/>
</dbReference>
<evidence type="ECO:0000259" key="1">
    <source>
        <dbReference type="Pfam" id="PF00534"/>
    </source>
</evidence>
<protein>
    <submittedName>
        <fullName evidence="2">Glycosyltransferase family 4 protein</fullName>
    </submittedName>
</protein>
<dbReference type="SUPFAM" id="SSF53756">
    <property type="entry name" value="UDP-Glycosyltransferase/glycogen phosphorylase"/>
    <property type="match status" value="1"/>
</dbReference>
<reference evidence="2 3" key="1">
    <citation type="submission" date="2019-07" db="EMBL/GenBank/DDBJ databases">
        <title>Allobacillus sp. nov. SKP isolated from shrimp paste of Euphausiacea.</title>
        <authorList>
            <person name="Kanchanasin P."/>
            <person name="Tanasupawat S."/>
            <person name="Shi W."/>
            <person name="Wu L."/>
            <person name="Ma J."/>
        </authorList>
    </citation>
    <scope>NUCLEOTIDE SEQUENCE [LARGE SCALE GENOMIC DNA]</scope>
    <source>
        <strain evidence="2 3">SKP4-8</strain>
    </source>
</reference>
<keyword evidence="3" id="KW-1185">Reference proteome</keyword>
<name>A0A556PML7_9BACI</name>
<sequence length="374" mass="43632">MKGKIMNILHLNTNFNQSSIYSNMFNSMNSFSSFSGRLYYPVQSNSKIIDDISEYVDVSKSLKKLDRFVYFYRNKKLYKDLQNIYDFKSYNLTLAYSLFSNGYLAYTVNKKVGIPYIVIVQNTDINVYFKKMFFLRGIGREILKGAHRVIFISQPYKEFVLNKYLSSKDKNLVENKSSIIPFGIDNFWFNNLAEKPKSVREDQIRLLYVGKINRNKNINSTIEVCKLLIKEGYKVKLTVVGEVQDKKIFKKILKVHFINYIPFVNKKNLIEIYRSNDIFIMPSIKESFGLVYAEAMSQGLPVIYTRGQGFDKHFKNGTVGYSVNCFNINEIAKKITLIISNYESISENCIKLVSKFKWSNIISEYELIIQEQSV</sequence>
<dbReference type="Pfam" id="PF00534">
    <property type="entry name" value="Glycos_transf_1"/>
    <property type="match status" value="1"/>
</dbReference>
<gene>
    <name evidence="2" type="ORF">FPQ13_06175</name>
</gene>
<comment type="caution">
    <text evidence="2">The sequence shown here is derived from an EMBL/GenBank/DDBJ whole genome shotgun (WGS) entry which is preliminary data.</text>
</comment>